<comment type="caution">
    <text evidence="1">The sequence shown here is derived from an EMBL/GenBank/DDBJ whole genome shotgun (WGS) entry which is preliminary data.</text>
</comment>
<accession>A0AAP0NHJ9</accession>
<gene>
    <name evidence="1" type="ORF">Syun_024453</name>
</gene>
<reference evidence="1 2" key="1">
    <citation type="submission" date="2024-01" db="EMBL/GenBank/DDBJ databases">
        <title>Genome assemblies of Stephania.</title>
        <authorList>
            <person name="Yang L."/>
        </authorList>
    </citation>
    <scope>NUCLEOTIDE SEQUENCE [LARGE SCALE GENOMIC DNA]</scope>
    <source>
        <strain evidence="1">YNDBR</strain>
        <tissue evidence="1">Leaf</tissue>
    </source>
</reference>
<dbReference type="Proteomes" id="UP001420932">
    <property type="component" value="Unassembled WGS sequence"/>
</dbReference>
<evidence type="ECO:0000313" key="1">
    <source>
        <dbReference type="EMBL" id="KAK9108442.1"/>
    </source>
</evidence>
<sequence>MNEKIKLPLGAVMYKSRSEIKCFNYFGLKMGRQGLTVVGPNVGKNKGGWG</sequence>
<keyword evidence="2" id="KW-1185">Reference proteome</keyword>
<dbReference type="EMBL" id="JBBNAF010000010">
    <property type="protein sequence ID" value="KAK9108442.1"/>
    <property type="molecule type" value="Genomic_DNA"/>
</dbReference>
<proteinExistence type="predicted"/>
<dbReference type="AlphaFoldDB" id="A0AAP0NHJ9"/>
<organism evidence="1 2">
    <name type="scientific">Stephania yunnanensis</name>
    <dbReference type="NCBI Taxonomy" id="152371"/>
    <lineage>
        <taxon>Eukaryota</taxon>
        <taxon>Viridiplantae</taxon>
        <taxon>Streptophyta</taxon>
        <taxon>Embryophyta</taxon>
        <taxon>Tracheophyta</taxon>
        <taxon>Spermatophyta</taxon>
        <taxon>Magnoliopsida</taxon>
        <taxon>Ranunculales</taxon>
        <taxon>Menispermaceae</taxon>
        <taxon>Menispermoideae</taxon>
        <taxon>Cissampelideae</taxon>
        <taxon>Stephania</taxon>
    </lineage>
</organism>
<protein>
    <submittedName>
        <fullName evidence="1">Uncharacterized protein</fullName>
    </submittedName>
</protein>
<name>A0AAP0NHJ9_9MAGN</name>
<evidence type="ECO:0000313" key="2">
    <source>
        <dbReference type="Proteomes" id="UP001420932"/>
    </source>
</evidence>